<reference evidence="6 7" key="1">
    <citation type="journal article" date="2024" name="Nat. Commun.">
        <title>Phylogenomics reveals the evolutionary origins of lichenization in chlorophyte algae.</title>
        <authorList>
            <person name="Puginier C."/>
            <person name="Libourel C."/>
            <person name="Otte J."/>
            <person name="Skaloud P."/>
            <person name="Haon M."/>
            <person name="Grisel S."/>
            <person name="Petersen M."/>
            <person name="Berrin J.G."/>
            <person name="Delaux P.M."/>
            <person name="Dal Grande F."/>
            <person name="Keller J."/>
        </authorList>
    </citation>
    <scope>NUCLEOTIDE SEQUENCE [LARGE SCALE GENOMIC DNA]</scope>
    <source>
        <strain evidence="6 7">SAG 2145</strain>
    </source>
</reference>
<keyword evidence="7" id="KW-1185">Reference proteome</keyword>
<dbReference type="InterPro" id="IPR036259">
    <property type="entry name" value="MFS_trans_sf"/>
</dbReference>
<organism evidence="6 7">
    <name type="scientific">Apatococcus lobatus</name>
    <dbReference type="NCBI Taxonomy" id="904363"/>
    <lineage>
        <taxon>Eukaryota</taxon>
        <taxon>Viridiplantae</taxon>
        <taxon>Chlorophyta</taxon>
        <taxon>core chlorophytes</taxon>
        <taxon>Trebouxiophyceae</taxon>
        <taxon>Chlorellales</taxon>
        <taxon>Chlorellaceae</taxon>
        <taxon>Apatococcus</taxon>
    </lineage>
</organism>
<dbReference type="SUPFAM" id="SSF103473">
    <property type="entry name" value="MFS general substrate transporter"/>
    <property type="match status" value="1"/>
</dbReference>
<accession>A0AAW1R1R2</accession>
<protein>
    <recommendedName>
        <fullName evidence="8">Acetyl-coenzyme A transporter 1</fullName>
    </recommendedName>
</protein>
<proteinExistence type="predicted"/>
<feature type="transmembrane region" description="Helical" evidence="5">
    <location>
        <begin position="53"/>
        <end position="76"/>
    </location>
</feature>
<feature type="transmembrane region" description="Helical" evidence="5">
    <location>
        <begin position="392"/>
        <end position="418"/>
    </location>
</feature>
<evidence type="ECO:0000313" key="7">
    <source>
        <dbReference type="Proteomes" id="UP001438707"/>
    </source>
</evidence>
<dbReference type="GO" id="GO:0035348">
    <property type="term" value="P:acetyl-CoA transmembrane transport"/>
    <property type="evidence" value="ECO:0007669"/>
    <property type="project" value="InterPro"/>
</dbReference>
<evidence type="ECO:0000256" key="3">
    <source>
        <dbReference type="ARBA" id="ARBA00022989"/>
    </source>
</evidence>
<evidence type="ECO:0008006" key="8">
    <source>
        <dbReference type="Google" id="ProtNLM"/>
    </source>
</evidence>
<sequence length="541" mass="58768">MAPRAGKRRNTSGSNFISEPIEEGLPEGAFDIPKHHAAPSQGTLLKSEGWNMILLSTLYLMQGVPLGLTMGSMPFLLQSKASYTQIGIFSVASYPYSFKLFWSPIVDSIYSLAFGRRKSWVVPIQLVSAAMLVFCSGWAQERLAAADVGAITALFFVLVLLAATQDIAVDGWALTLLSRKHIGYASTCQTVGMNIGYFTSFTVFLALNDVDFSNKYLRSTDQSQGILPLGAYLRFWGWFYAVLTVLIALFKSEVNFRPADEDISNLDGEPDKILSVWEAYAQLWRVIKLPAVRRLSVILLTFRLGMLPAEQAAPLKLLEKGVSKEALAGLVLLEFPCEVVGAILAGRWAASASPLQPWFVGYRLRLAMAAAVTCLVYKFPSNAASLSDHPGAFLLLAAAGLMTSFTSTVMFTAVGSFYNKISDPDMGGAYLTLLNTIANMGITLPKLAIFACMDLLTFRRCQSPSGTLQSLACPGGRVEAQASNACTDAGGTCSLIFDGFYPLSAAMICLGVVLSFHYKRAMPQLEALPRTHWRAPAGKRN</sequence>
<dbReference type="InterPro" id="IPR024371">
    <property type="entry name" value="AcetylCoA_trans_1-like"/>
</dbReference>
<feature type="transmembrane region" description="Helical" evidence="5">
    <location>
        <begin position="120"/>
        <end position="139"/>
    </location>
</feature>
<evidence type="ECO:0000256" key="1">
    <source>
        <dbReference type="ARBA" id="ARBA00004141"/>
    </source>
</evidence>
<comment type="subcellular location">
    <subcellularLocation>
        <location evidence="1">Membrane</location>
        <topology evidence="1">Multi-pass membrane protein</topology>
    </subcellularLocation>
</comment>
<evidence type="ECO:0000256" key="4">
    <source>
        <dbReference type="ARBA" id="ARBA00023136"/>
    </source>
</evidence>
<dbReference type="GO" id="GO:0016020">
    <property type="term" value="C:membrane"/>
    <property type="evidence" value="ECO:0007669"/>
    <property type="project" value="UniProtKB-SubCell"/>
</dbReference>
<dbReference type="InterPro" id="IPR004752">
    <property type="entry name" value="AmpG_permease/AT-1"/>
</dbReference>
<evidence type="ECO:0000256" key="2">
    <source>
        <dbReference type="ARBA" id="ARBA00022692"/>
    </source>
</evidence>
<keyword evidence="3 5" id="KW-1133">Transmembrane helix</keyword>
<dbReference type="Pfam" id="PF13000">
    <property type="entry name" value="Acatn"/>
    <property type="match status" value="1"/>
</dbReference>
<dbReference type="PANTHER" id="PTHR12778">
    <property type="entry name" value="SOLUTE CARRIER FAMILY 33 ACETYL-COA TRANSPORTER -RELATED"/>
    <property type="match status" value="1"/>
</dbReference>
<keyword evidence="4 5" id="KW-0472">Membrane</keyword>
<gene>
    <name evidence="6" type="ORF">WJX74_004620</name>
</gene>
<dbReference type="GO" id="GO:0008521">
    <property type="term" value="F:acetyl-CoA transmembrane transporter activity"/>
    <property type="evidence" value="ECO:0007669"/>
    <property type="project" value="InterPro"/>
</dbReference>
<feature type="transmembrane region" description="Helical" evidence="5">
    <location>
        <begin position="184"/>
        <end position="206"/>
    </location>
</feature>
<keyword evidence="2 5" id="KW-0812">Transmembrane</keyword>
<comment type="caution">
    <text evidence="6">The sequence shown here is derived from an EMBL/GenBank/DDBJ whole genome shotgun (WGS) entry which is preliminary data.</text>
</comment>
<feature type="transmembrane region" description="Helical" evidence="5">
    <location>
        <begin position="226"/>
        <end position="250"/>
    </location>
</feature>
<dbReference type="Proteomes" id="UP001438707">
    <property type="component" value="Unassembled WGS sequence"/>
</dbReference>
<feature type="transmembrane region" description="Helical" evidence="5">
    <location>
        <begin position="145"/>
        <end position="163"/>
    </location>
</feature>
<dbReference type="FunFam" id="1.20.1250.20:FF:000289">
    <property type="entry name" value="Acetyl-coenzyme A transporter 1"/>
    <property type="match status" value="1"/>
</dbReference>
<evidence type="ECO:0000313" key="6">
    <source>
        <dbReference type="EMBL" id="KAK9827835.1"/>
    </source>
</evidence>
<evidence type="ECO:0000256" key="5">
    <source>
        <dbReference type="SAM" id="Phobius"/>
    </source>
</evidence>
<name>A0AAW1R1R2_9CHLO</name>
<dbReference type="EMBL" id="JALJOS010000017">
    <property type="protein sequence ID" value="KAK9827835.1"/>
    <property type="molecule type" value="Genomic_DNA"/>
</dbReference>
<dbReference type="PANTHER" id="PTHR12778:SF9">
    <property type="entry name" value="ACETYL-COENZYME A TRANSPORTER 1"/>
    <property type="match status" value="1"/>
</dbReference>
<dbReference type="AlphaFoldDB" id="A0AAW1R1R2"/>